<name>A0A2S4RY93_CITAM</name>
<protein>
    <recommendedName>
        <fullName evidence="3">DNA-binding response regulator</fullName>
    </recommendedName>
</protein>
<evidence type="ECO:0008006" key="3">
    <source>
        <dbReference type="Google" id="ProtNLM"/>
    </source>
</evidence>
<sequence>MQKRRRLTGALIYSPNWTHRVALEYLVYDKREQTTQIIKSSDTLTTILQENESYTPILCVLDMLPRNSVSAILSLRKMYPEIAIVFVGNYFLYSDRMVAEYFGGIYLKEYDAILAGYPDISMNEHIISTLFSGAYPPIRNINKDISVESVLASLECWIKDRLTGVMPSPRVREIVLKWLVKGASPAEVARILGRSDKVMYHYRWLMIRALGIRKGGREFIASLSVAAGPTGPGGSVEQSK</sequence>
<dbReference type="AlphaFoldDB" id="A0A2S4RY93"/>
<organism evidence="1 2">
    <name type="scientific">Citrobacter amalonaticus</name>
    <dbReference type="NCBI Taxonomy" id="35703"/>
    <lineage>
        <taxon>Bacteria</taxon>
        <taxon>Pseudomonadati</taxon>
        <taxon>Pseudomonadota</taxon>
        <taxon>Gammaproteobacteria</taxon>
        <taxon>Enterobacterales</taxon>
        <taxon>Enterobacteriaceae</taxon>
        <taxon>Citrobacter</taxon>
    </lineage>
</organism>
<reference evidence="1 2" key="1">
    <citation type="submission" date="2018-01" db="EMBL/GenBank/DDBJ databases">
        <title>Complete genome sequences of 14 Citrobacter spp. isolated from plant in Canada.</title>
        <authorList>
            <person name="Bhandare S.G."/>
            <person name="Colavecchio A."/>
            <person name="Jeukens J."/>
            <person name="Emond-Rheault J.-G."/>
            <person name="Freschi L."/>
            <person name="Hamel J."/>
            <person name="Kukavica-Ibrulj I."/>
            <person name="Levesque R."/>
            <person name="Goodridge L."/>
        </authorList>
    </citation>
    <scope>NUCLEOTIDE SEQUENCE [LARGE SCALE GENOMIC DNA]</scope>
    <source>
        <strain evidence="1 2">S1285</strain>
    </source>
</reference>
<gene>
    <name evidence="1" type="ORF">C3430_10385</name>
</gene>
<accession>A0A2S4RY93</accession>
<evidence type="ECO:0000313" key="2">
    <source>
        <dbReference type="Proteomes" id="UP000237003"/>
    </source>
</evidence>
<proteinExistence type="predicted"/>
<comment type="caution">
    <text evidence="1">The sequence shown here is derived from an EMBL/GenBank/DDBJ whole genome shotgun (WGS) entry which is preliminary data.</text>
</comment>
<dbReference type="Proteomes" id="UP000237003">
    <property type="component" value="Unassembled WGS sequence"/>
</dbReference>
<evidence type="ECO:0000313" key="1">
    <source>
        <dbReference type="EMBL" id="POU65704.1"/>
    </source>
</evidence>
<dbReference type="EMBL" id="PQLX01000003">
    <property type="protein sequence ID" value="POU65704.1"/>
    <property type="molecule type" value="Genomic_DNA"/>
</dbReference>